<organism evidence="2 3">
    <name type="scientific">Claviceps humidiphila</name>
    <dbReference type="NCBI Taxonomy" id="1294629"/>
    <lineage>
        <taxon>Eukaryota</taxon>
        <taxon>Fungi</taxon>
        <taxon>Dikarya</taxon>
        <taxon>Ascomycota</taxon>
        <taxon>Pezizomycotina</taxon>
        <taxon>Sordariomycetes</taxon>
        <taxon>Hypocreomycetidae</taxon>
        <taxon>Hypocreales</taxon>
        <taxon>Clavicipitaceae</taxon>
        <taxon>Claviceps</taxon>
    </lineage>
</organism>
<dbReference type="Proteomes" id="UP000732380">
    <property type="component" value="Unassembled WGS sequence"/>
</dbReference>
<reference evidence="2 3" key="1">
    <citation type="journal article" date="2020" name="bioRxiv">
        <title>Whole genome comparisons of ergot fungi reveals the divergence and evolution of species within the genus Claviceps are the result of varying mechanisms driving genome evolution and host range expansion.</title>
        <authorList>
            <person name="Wyka S.A."/>
            <person name="Mondo S.J."/>
            <person name="Liu M."/>
            <person name="Dettman J."/>
            <person name="Nalam V."/>
            <person name="Broders K.D."/>
        </authorList>
    </citation>
    <scope>NUCLEOTIDE SEQUENCE [LARGE SCALE GENOMIC DNA]</scope>
    <source>
        <strain evidence="2 3">LM576</strain>
    </source>
</reference>
<feature type="non-terminal residue" evidence="2">
    <location>
        <position position="1"/>
    </location>
</feature>
<comment type="caution">
    <text evidence="2">The sequence shown here is derived from an EMBL/GenBank/DDBJ whole genome shotgun (WGS) entry which is preliminary data.</text>
</comment>
<dbReference type="EMBL" id="SRQM01000287">
    <property type="protein sequence ID" value="KAG6113651.1"/>
    <property type="molecule type" value="Genomic_DNA"/>
</dbReference>
<proteinExistence type="predicted"/>
<feature type="region of interest" description="Disordered" evidence="1">
    <location>
        <begin position="74"/>
        <end position="95"/>
    </location>
</feature>
<protein>
    <submittedName>
        <fullName evidence="2">Uncharacterized protein</fullName>
    </submittedName>
</protein>
<evidence type="ECO:0000313" key="2">
    <source>
        <dbReference type="EMBL" id="KAG6113651.1"/>
    </source>
</evidence>
<evidence type="ECO:0000256" key="1">
    <source>
        <dbReference type="SAM" id="MobiDB-lite"/>
    </source>
</evidence>
<dbReference type="AlphaFoldDB" id="A0A9P7PYC3"/>
<accession>A0A9P7PYC3</accession>
<sequence length="147" mass="16458">PTMADLIESGRQLYTAKKYKARKYKRALGVFTSVSCRSSTREYVKNCQRAWLATTRTAQLIGLLLVGKAKSHSRTKGEMKGIPADGSPSKRTGESSRIRVKGVLMSLNECGEIVLADRIKMMRVAIYQLAFHHFHRFGIEFSMLSGS</sequence>
<gene>
    <name evidence="2" type="ORF">E4U13_003686</name>
</gene>
<keyword evidence="3" id="KW-1185">Reference proteome</keyword>
<name>A0A9P7PYC3_9HYPO</name>
<evidence type="ECO:0000313" key="3">
    <source>
        <dbReference type="Proteomes" id="UP000732380"/>
    </source>
</evidence>